<evidence type="ECO:0000256" key="1">
    <source>
        <dbReference type="ARBA" id="ARBA00000900"/>
    </source>
</evidence>
<dbReference type="SMART" id="SM00184">
    <property type="entry name" value="RING"/>
    <property type="match status" value="1"/>
</dbReference>
<evidence type="ECO:0000256" key="7">
    <source>
        <dbReference type="ARBA" id="ARBA00022833"/>
    </source>
</evidence>
<dbReference type="Pfam" id="PF13639">
    <property type="entry name" value="zf-RING_2"/>
    <property type="match status" value="1"/>
</dbReference>
<dbReference type="AlphaFoldDB" id="A0A1S3WYH7"/>
<accession>A0A1S3WYH7</accession>
<dbReference type="RefSeq" id="XP_016432684.1">
    <property type="nucleotide sequence ID" value="XM_016577198.1"/>
</dbReference>
<keyword evidence="6" id="KW-0833">Ubl conjugation pathway</keyword>
<protein>
    <recommendedName>
        <fullName evidence="2">RING-type E3 ubiquitin transferase</fullName>
        <ecNumber evidence="2">2.3.2.27</ecNumber>
    </recommendedName>
</protein>
<evidence type="ECO:0000256" key="8">
    <source>
        <dbReference type="PROSITE-ProRule" id="PRU00175"/>
    </source>
</evidence>
<keyword evidence="4" id="KW-0479">Metal-binding</keyword>
<dbReference type="KEGG" id="nta:107759313"/>
<evidence type="ECO:0000259" key="9">
    <source>
        <dbReference type="PROSITE" id="PS50089"/>
    </source>
</evidence>
<feature type="domain" description="RING-type" evidence="9">
    <location>
        <begin position="94"/>
        <end position="135"/>
    </location>
</feature>
<dbReference type="InterPro" id="IPR001841">
    <property type="entry name" value="Znf_RING"/>
</dbReference>
<proteinExistence type="predicted"/>
<reference evidence="10" key="1">
    <citation type="submission" date="2025-08" db="UniProtKB">
        <authorList>
            <consortium name="RefSeq"/>
        </authorList>
    </citation>
    <scope>IDENTIFICATION</scope>
</reference>
<gene>
    <name evidence="10" type="primary">LOC107759313</name>
</gene>
<dbReference type="GO" id="GO:0061630">
    <property type="term" value="F:ubiquitin protein ligase activity"/>
    <property type="evidence" value="ECO:0000318"/>
    <property type="project" value="GO_Central"/>
</dbReference>
<dbReference type="EC" id="2.3.2.27" evidence="2"/>
<dbReference type="Gene3D" id="3.30.40.10">
    <property type="entry name" value="Zinc/RING finger domain, C3HC4 (zinc finger)"/>
    <property type="match status" value="1"/>
</dbReference>
<dbReference type="PaxDb" id="4097-A0A1S3WYH7"/>
<evidence type="ECO:0000256" key="6">
    <source>
        <dbReference type="ARBA" id="ARBA00022786"/>
    </source>
</evidence>
<evidence type="ECO:0000313" key="10">
    <source>
        <dbReference type="RefSeq" id="XP_016432684.1"/>
    </source>
</evidence>
<dbReference type="SUPFAM" id="SSF57850">
    <property type="entry name" value="RING/U-box"/>
    <property type="match status" value="1"/>
</dbReference>
<dbReference type="InterPro" id="IPR013083">
    <property type="entry name" value="Znf_RING/FYVE/PHD"/>
</dbReference>
<keyword evidence="7" id="KW-0862">Zinc</keyword>
<sequence>MSRPNHLPYNNGNPRYVPNAPVNLFYWQPWRRQLHNSQQTTMPVALSVLDDNYSYERVRMSRYLKIRMHYIPVMDIDLDERPDRGADDEEPETCAICILEYKNGDIIGKLQCEHEFHLDCIKQWLLKKKVCPLCRASADTFI</sequence>
<evidence type="ECO:0000256" key="2">
    <source>
        <dbReference type="ARBA" id="ARBA00012483"/>
    </source>
</evidence>
<dbReference type="PANTHER" id="PTHR22937">
    <property type="entry name" value="E3 UBIQUITIN-PROTEIN LIGASE RNF165"/>
    <property type="match status" value="1"/>
</dbReference>
<keyword evidence="3" id="KW-0808">Transferase</keyword>
<organism evidence="10">
    <name type="scientific">Nicotiana tabacum</name>
    <name type="common">Common tobacco</name>
    <dbReference type="NCBI Taxonomy" id="4097"/>
    <lineage>
        <taxon>Eukaryota</taxon>
        <taxon>Viridiplantae</taxon>
        <taxon>Streptophyta</taxon>
        <taxon>Embryophyta</taxon>
        <taxon>Tracheophyta</taxon>
        <taxon>Spermatophyta</taxon>
        <taxon>Magnoliopsida</taxon>
        <taxon>eudicotyledons</taxon>
        <taxon>Gunneridae</taxon>
        <taxon>Pentapetalae</taxon>
        <taxon>asterids</taxon>
        <taxon>lamiids</taxon>
        <taxon>Solanales</taxon>
        <taxon>Solanaceae</taxon>
        <taxon>Nicotianoideae</taxon>
        <taxon>Nicotianeae</taxon>
        <taxon>Nicotiana</taxon>
    </lineage>
</organism>
<dbReference type="PROSITE" id="PS50089">
    <property type="entry name" value="ZF_RING_2"/>
    <property type="match status" value="1"/>
</dbReference>
<keyword evidence="5 8" id="KW-0863">Zinc-finger</keyword>
<name>A0A1S3WYH7_TOBAC</name>
<dbReference type="GO" id="GO:0005634">
    <property type="term" value="C:nucleus"/>
    <property type="evidence" value="ECO:0000318"/>
    <property type="project" value="GO_Central"/>
</dbReference>
<dbReference type="SMR" id="A0A1S3WYH7"/>
<evidence type="ECO:0000256" key="4">
    <source>
        <dbReference type="ARBA" id="ARBA00022723"/>
    </source>
</evidence>
<evidence type="ECO:0000256" key="3">
    <source>
        <dbReference type="ARBA" id="ARBA00022679"/>
    </source>
</evidence>
<dbReference type="STRING" id="4097.A0A1S3WYH7"/>
<evidence type="ECO:0000256" key="5">
    <source>
        <dbReference type="ARBA" id="ARBA00022771"/>
    </source>
</evidence>
<dbReference type="PANTHER" id="PTHR22937:SF175">
    <property type="entry name" value="RING-TYPE E3 UBIQUITIN TRANSFERASE"/>
    <property type="match status" value="1"/>
</dbReference>
<comment type="catalytic activity">
    <reaction evidence="1">
        <text>S-ubiquitinyl-[E2 ubiquitin-conjugating enzyme]-L-cysteine + [acceptor protein]-L-lysine = [E2 ubiquitin-conjugating enzyme]-L-cysteine + N(6)-ubiquitinyl-[acceptor protein]-L-lysine.</text>
        <dbReference type="EC" id="2.3.2.27"/>
    </reaction>
</comment>
<dbReference type="InterPro" id="IPR045191">
    <property type="entry name" value="MBR1/2-like"/>
</dbReference>
<dbReference type="GO" id="GO:0008270">
    <property type="term" value="F:zinc ion binding"/>
    <property type="evidence" value="ECO:0007669"/>
    <property type="project" value="UniProtKB-KW"/>
</dbReference>
<dbReference type="OrthoDB" id="1305789at2759"/>